<evidence type="ECO:0000313" key="2">
    <source>
        <dbReference type="EMBL" id="KAG5619329.1"/>
    </source>
</evidence>
<organism evidence="2 3">
    <name type="scientific">Solanum commersonii</name>
    <name type="common">Commerson's wild potato</name>
    <name type="synonym">Commerson's nightshade</name>
    <dbReference type="NCBI Taxonomy" id="4109"/>
    <lineage>
        <taxon>Eukaryota</taxon>
        <taxon>Viridiplantae</taxon>
        <taxon>Streptophyta</taxon>
        <taxon>Embryophyta</taxon>
        <taxon>Tracheophyta</taxon>
        <taxon>Spermatophyta</taxon>
        <taxon>Magnoliopsida</taxon>
        <taxon>eudicotyledons</taxon>
        <taxon>Gunneridae</taxon>
        <taxon>Pentapetalae</taxon>
        <taxon>asterids</taxon>
        <taxon>lamiids</taxon>
        <taxon>Solanales</taxon>
        <taxon>Solanaceae</taxon>
        <taxon>Solanoideae</taxon>
        <taxon>Solaneae</taxon>
        <taxon>Solanum</taxon>
    </lineage>
</organism>
<sequence length="97" mass="10803">MALLPTQLPEQTDQITLESPNTSSSGLGHKGYLKSDQIMEWPHRIAPDSERRVLFLLQSLYIFPGNWYALAPLHIRSSFLLAETQTGCPISFSIGSS</sequence>
<keyword evidence="3" id="KW-1185">Reference proteome</keyword>
<reference evidence="2 3" key="1">
    <citation type="submission" date="2020-09" db="EMBL/GenBank/DDBJ databases">
        <title>De no assembly of potato wild relative species, Solanum commersonii.</title>
        <authorList>
            <person name="Cho K."/>
        </authorList>
    </citation>
    <scope>NUCLEOTIDE SEQUENCE [LARGE SCALE GENOMIC DNA]</scope>
    <source>
        <strain evidence="2">LZ3.2</strain>
        <tissue evidence="2">Leaf</tissue>
    </source>
</reference>
<dbReference type="Proteomes" id="UP000824120">
    <property type="component" value="Chromosome 3"/>
</dbReference>
<gene>
    <name evidence="2" type="ORF">H5410_019153</name>
</gene>
<feature type="compositionally biased region" description="Polar residues" evidence="1">
    <location>
        <begin position="8"/>
        <end position="26"/>
    </location>
</feature>
<accession>A0A9J6A470</accession>
<protein>
    <submittedName>
        <fullName evidence="2">Uncharacterized protein</fullName>
    </submittedName>
</protein>
<dbReference type="AlphaFoldDB" id="A0A9J6A470"/>
<evidence type="ECO:0000313" key="3">
    <source>
        <dbReference type="Proteomes" id="UP000824120"/>
    </source>
</evidence>
<comment type="caution">
    <text evidence="2">The sequence shown here is derived from an EMBL/GenBank/DDBJ whole genome shotgun (WGS) entry which is preliminary data.</text>
</comment>
<feature type="region of interest" description="Disordered" evidence="1">
    <location>
        <begin position="1"/>
        <end position="30"/>
    </location>
</feature>
<dbReference type="EMBL" id="JACXVP010000003">
    <property type="protein sequence ID" value="KAG5619329.1"/>
    <property type="molecule type" value="Genomic_DNA"/>
</dbReference>
<proteinExistence type="predicted"/>
<name>A0A9J6A470_SOLCO</name>
<evidence type="ECO:0000256" key="1">
    <source>
        <dbReference type="SAM" id="MobiDB-lite"/>
    </source>
</evidence>